<evidence type="ECO:0000313" key="4">
    <source>
        <dbReference type="Proteomes" id="UP000034923"/>
    </source>
</evidence>
<dbReference type="InterPro" id="IPR043993">
    <property type="entry name" value="T4SS_pilin"/>
</dbReference>
<keyword evidence="1" id="KW-0812">Transmembrane</keyword>
<dbReference type="Proteomes" id="UP000034923">
    <property type="component" value="Unassembled WGS sequence"/>
</dbReference>
<name>A0A0G0BSP8_9BACT</name>
<accession>A0A0G0BSP8</accession>
<feature type="chain" id="PRO_5002531408" description="TrbC/VIRB2 family protein" evidence="2">
    <location>
        <begin position="35"/>
        <end position="138"/>
    </location>
</feature>
<feature type="signal peptide" evidence="2">
    <location>
        <begin position="1"/>
        <end position="34"/>
    </location>
</feature>
<dbReference type="EMBL" id="LBQE01000008">
    <property type="protein sequence ID" value="KKP72418.1"/>
    <property type="molecule type" value="Genomic_DNA"/>
</dbReference>
<sequence>MNKKISNGMNYIKKNLLKITLIAFALVSPVLSFAQNCSTNPSAPGCETNPPLVTIDNPIGADTINELIKTILEGVIKIGIPIIALAIIYCGFLFVSARGKPESIKKAKDALLYTLIGAAILIGSWAIAQLISETVLAL</sequence>
<reference evidence="3 4" key="1">
    <citation type="journal article" date="2015" name="Nature">
        <title>rRNA introns, odd ribosomes, and small enigmatic genomes across a large radiation of phyla.</title>
        <authorList>
            <person name="Brown C.T."/>
            <person name="Hug L.A."/>
            <person name="Thomas B.C."/>
            <person name="Sharon I."/>
            <person name="Castelle C.J."/>
            <person name="Singh A."/>
            <person name="Wilkins M.J."/>
            <person name="Williams K.H."/>
            <person name="Banfield J.F."/>
        </authorList>
    </citation>
    <scope>NUCLEOTIDE SEQUENCE [LARGE SCALE GENOMIC DNA]</scope>
</reference>
<keyword evidence="1" id="KW-1133">Transmembrane helix</keyword>
<proteinExistence type="predicted"/>
<protein>
    <recommendedName>
        <fullName evidence="5">TrbC/VIRB2 family protein</fullName>
    </recommendedName>
</protein>
<evidence type="ECO:0000313" key="3">
    <source>
        <dbReference type="EMBL" id="KKP72418.1"/>
    </source>
</evidence>
<keyword evidence="2" id="KW-0732">Signal</keyword>
<dbReference type="AlphaFoldDB" id="A0A0G0BSP8"/>
<evidence type="ECO:0008006" key="5">
    <source>
        <dbReference type="Google" id="ProtNLM"/>
    </source>
</evidence>
<dbReference type="Pfam" id="PF18895">
    <property type="entry name" value="T4SS_pilin"/>
    <property type="match status" value="1"/>
</dbReference>
<keyword evidence="1" id="KW-0472">Membrane</keyword>
<evidence type="ECO:0000256" key="1">
    <source>
        <dbReference type="SAM" id="Phobius"/>
    </source>
</evidence>
<evidence type="ECO:0000256" key="2">
    <source>
        <dbReference type="SAM" id="SignalP"/>
    </source>
</evidence>
<feature type="transmembrane region" description="Helical" evidence="1">
    <location>
        <begin position="78"/>
        <end position="98"/>
    </location>
</feature>
<feature type="transmembrane region" description="Helical" evidence="1">
    <location>
        <begin position="110"/>
        <end position="131"/>
    </location>
</feature>
<comment type="caution">
    <text evidence="3">The sequence shown here is derived from an EMBL/GenBank/DDBJ whole genome shotgun (WGS) entry which is preliminary data.</text>
</comment>
<organism evidence="3 4">
    <name type="scientific">Candidatus Nomurabacteria bacterium GW2011_GWB1_35_20</name>
    <dbReference type="NCBI Taxonomy" id="1618740"/>
    <lineage>
        <taxon>Bacteria</taxon>
        <taxon>Candidatus Nomuraibacteriota</taxon>
    </lineage>
</organism>
<gene>
    <name evidence="3" type="ORF">UR70_C0008G0010</name>
</gene>